<protein>
    <recommendedName>
        <fullName evidence="4">Endonuclease/exonuclease/phosphatase domain-containing protein</fullName>
    </recommendedName>
</protein>
<feature type="compositionally biased region" description="Polar residues" evidence="1">
    <location>
        <begin position="1"/>
        <end position="19"/>
    </location>
</feature>
<accession>A0A9Q3GSN9</accession>
<evidence type="ECO:0000313" key="2">
    <source>
        <dbReference type="EMBL" id="MBW0478451.1"/>
    </source>
</evidence>
<dbReference type="InterPro" id="IPR036691">
    <property type="entry name" value="Endo/exonu/phosph_ase_sf"/>
</dbReference>
<name>A0A9Q3GSN9_9BASI</name>
<dbReference type="EMBL" id="AVOT02005192">
    <property type="protein sequence ID" value="MBW0478451.1"/>
    <property type="molecule type" value="Genomic_DNA"/>
</dbReference>
<organism evidence="2 3">
    <name type="scientific">Austropuccinia psidii MF-1</name>
    <dbReference type="NCBI Taxonomy" id="1389203"/>
    <lineage>
        <taxon>Eukaryota</taxon>
        <taxon>Fungi</taxon>
        <taxon>Dikarya</taxon>
        <taxon>Basidiomycota</taxon>
        <taxon>Pucciniomycotina</taxon>
        <taxon>Pucciniomycetes</taxon>
        <taxon>Pucciniales</taxon>
        <taxon>Sphaerophragmiaceae</taxon>
        <taxon>Austropuccinia</taxon>
    </lineage>
</organism>
<gene>
    <name evidence="2" type="ORF">O181_018166</name>
</gene>
<feature type="region of interest" description="Disordered" evidence="1">
    <location>
        <begin position="1"/>
        <end position="22"/>
    </location>
</feature>
<evidence type="ECO:0008006" key="4">
    <source>
        <dbReference type="Google" id="ProtNLM"/>
    </source>
</evidence>
<keyword evidence="3" id="KW-1185">Reference proteome</keyword>
<evidence type="ECO:0000256" key="1">
    <source>
        <dbReference type="SAM" id="MobiDB-lite"/>
    </source>
</evidence>
<dbReference type="Proteomes" id="UP000765509">
    <property type="component" value="Unassembled WGS sequence"/>
</dbReference>
<dbReference type="Gene3D" id="3.60.10.10">
    <property type="entry name" value="Endonuclease/exonuclease/phosphatase"/>
    <property type="match status" value="1"/>
</dbReference>
<dbReference type="AlphaFoldDB" id="A0A9Q3GSN9"/>
<sequence length="410" mass="46702">MIYNNSNTSLPKSPQTSAPPSFAMMTAKTTSTNNKSLPKRPPQAECLNQTQEQNQFKRFYIVIRTKIGAPKPFEKMTPQEAFNKINKVLIEINANCKNIPIRIKAFTRYPSGDIKLYTKSRAKAQWLLQNRAGWKHRADPLFVTSPPNFPIIVHFCPSSSPNPQRRVNFRWELHENDGIHPGATSMLQIPKDRPPSIPMQGHPNMLKVWQHTPATRLQRFGIHPTHQEVRALRKPRNLGSINTTGSCWHRITPTVNPKTIEEMPRTCIYINKYFKPVATNQGLTTNTNVYHDGLQSTPPTLDPPGYNNTHSQAKDLLKESGKKGFHLISPKHTPTFLGSKGRPTTIDLTWENHISKNLLPAVQIQLNNHSSDHYPILKKFTPPNSRPRHPPKHLSMHIDKLQPSTFLEDL</sequence>
<evidence type="ECO:0000313" key="3">
    <source>
        <dbReference type="Proteomes" id="UP000765509"/>
    </source>
</evidence>
<proteinExistence type="predicted"/>
<dbReference type="SUPFAM" id="SSF56219">
    <property type="entry name" value="DNase I-like"/>
    <property type="match status" value="1"/>
</dbReference>
<comment type="caution">
    <text evidence="2">The sequence shown here is derived from an EMBL/GenBank/DDBJ whole genome shotgun (WGS) entry which is preliminary data.</text>
</comment>
<dbReference type="OrthoDB" id="7430508at2759"/>
<reference evidence="2" key="1">
    <citation type="submission" date="2021-03" db="EMBL/GenBank/DDBJ databases">
        <title>Draft genome sequence of rust myrtle Austropuccinia psidii MF-1, a brazilian biotype.</title>
        <authorList>
            <person name="Quecine M.C."/>
            <person name="Pachon D.M.R."/>
            <person name="Bonatelli M.L."/>
            <person name="Correr F.H."/>
            <person name="Franceschini L.M."/>
            <person name="Leite T.F."/>
            <person name="Margarido G.R.A."/>
            <person name="Almeida C.A."/>
            <person name="Ferrarezi J.A."/>
            <person name="Labate C.A."/>
        </authorList>
    </citation>
    <scope>NUCLEOTIDE SEQUENCE</scope>
    <source>
        <strain evidence="2">MF-1</strain>
    </source>
</reference>